<evidence type="ECO:0008006" key="3">
    <source>
        <dbReference type="Google" id="ProtNLM"/>
    </source>
</evidence>
<proteinExistence type="predicted"/>
<organism evidence="1 2">
    <name type="scientific">Meloidogyne graminicola</name>
    <dbReference type="NCBI Taxonomy" id="189291"/>
    <lineage>
        <taxon>Eukaryota</taxon>
        <taxon>Metazoa</taxon>
        <taxon>Ecdysozoa</taxon>
        <taxon>Nematoda</taxon>
        <taxon>Chromadorea</taxon>
        <taxon>Rhabditida</taxon>
        <taxon>Tylenchina</taxon>
        <taxon>Tylenchomorpha</taxon>
        <taxon>Tylenchoidea</taxon>
        <taxon>Meloidogynidae</taxon>
        <taxon>Meloidogyninae</taxon>
        <taxon>Meloidogyne</taxon>
    </lineage>
</organism>
<comment type="caution">
    <text evidence="1">The sequence shown here is derived from an EMBL/GenBank/DDBJ whole genome shotgun (WGS) entry which is preliminary data.</text>
</comment>
<protein>
    <recommendedName>
        <fullName evidence="3">RRM domain-containing protein</fullName>
    </recommendedName>
</protein>
<evidence type="ECO:0000313" key="1">
    <source>
        <dbReference type="EMBL" id="KAF7639668.1"/>
    </source>
</evidence>
<evidence type="ECO:0000313" key="2">
    <source>
        <dbReference type="Proteomes" id="UP000605970"/>
    </source>
</evidence>
<name>A0A8T0A2Q7_9BILA</name>
<reference evidence="1" key="1">
    <citation type="journal article" date="2020" name="Ecol. Evol.">
        <title>Genome structure and content of the rice root-knot nematode (Meloidogyne graminicola).</title>
        <authorList>
            <person name="Phan N.T."/>
            <person name="Danchin E.G.J."/>
            <person name="Klopp C."/>
            <person name="Perfus-Barbeoch L."/>
            <person name="Kozlowski D.K."/>
            <person name="Koutsovoulos G.D."/>
            <person name="Lopez-Roques C."/>
            <person name="Bouchez O."/>
            <person name="Zahm M."/>
            <person name="Besnard G."/>
            <person name="Bellafiore S."/>
        </authorList>
    </citation>
    <scope>NUCLEOTIDE SEQUENCE</scope>
    <source>
        <strain evidence="1">VN-18</strain>
    </source>
</reference>
<dbReference type="Proteomes" id="UP000605970">
    <property type="component" value="Unassembled WGS sequence"/>
</dbReference>
<sequence>MASFPISSQRKFAGNRFQIKGFPKIWIEKLTFDDIAWYLFDLLNKYGPIENIAVSSSKKDSTVYGIVDMKGGKSIVQIKKELLDEHGQINLSNWDATLSFKQIDADNKPKRTDDLTKKVPLKDLMLQFTPPESNESFHSSTMDKQSDFSGALIEKNSSEFVYSREFILGLRDTISPSRYQTDPQFREILRSVENIDYGSSSGNTQNNGRYNKYNNRRQNENRGYSNVFLFKLKILKLFIF</sequence>
<dbReference type="OrthoDB" id="5886409at2759"/>
<dbReference type="AlphaFoldDB" id="A0A8T0A2Q7"/>
<gene>
    <name evidence="1" type="ORF">Mgra_00000994</name>
</gene>
<accession>A0A8T0A2Q7</accession>
<dbReference type="EMBL" id="JABEBT010000004">
    <property type="protein sequence ID" value="KAF7639668.1"/>
    <property type="molecule type" value="Genomic_DNA"/>
</dbReference>
<keyword evidence="2" id="KW-1185">Reference proteome</keyword>